<dbReference type="PROSITE" id="PS50234">
    <property type="entry name" value="VWFA"/>
    <property type="match status" value="1"/>
</dbReference>
<evidence type="ECO:0000313" key="2">
    <source>
        <dbReference type="EMBL" id="OCL11598.1"/>
    </source>
</evidence>
<organism evidence="2 3">
    <name type="scientific">Glonium stellatum</name>
    <dbReference type="NCBI Taxonomy" id="574774"/>
    <lineage>
        <taxon>Eukaryota</taxon>
        <taxon>Fungi</taxon>
        <taxon>Dikarya</taxon>
        <taxon>Ascomycota</taxon>
        <taxon>Pezizomycotina</taxon>
        <taxon>Dothideomycetes</taxon>
        <taxon>Pleosporomycetidae</taxon>
        <taxon>Gloniales</taxon>
        <taxon>Gloniaceae</taxon>
        <taxon>Glonium</taxon>
    </lineage>
</organism>
<dbReference type="AlphaFoldDB" id="A0A8E2JW16"/>
<gene>
    <name evidence="2" type="ORF">AOQ84DRAFT_335606</name>
</gene>
<dbReference type="InterPro" id="IPR036465">
    <property type="entry name" value="vWFA_dom_sf"/>
</dbReference>
<name>A0A8E2JW16_9PEZI</name>
<reference evidence="2 3" key="1">
    <citation type="journal article" date="2016" name="Nat. Commun.">
        <title>Ectomycorrhizal ecology is imprinted in the genome of the dominant symbiotic fungus Cenococcum geophilum.</title>
        <authorList>
            <consortium name="DOE Joint Genome Institute"/>
            <person name="Peter M."/>
            <person name="Kohler A."/>
            <person name="Ohm R.A."/>
            <person name="Kuo A."/>
            <person name="Krutzmann J."/>
            <person name="Morin E."/>
            <person name="Arend M."/>
            <person name="Barry K.W."/>
            <person name="Binder M."/>
            <person name="Choi C."/>
            <person name="Clum A."/>
            <person name="Copeland A."/>
            <person name="Grisel N."/>
            <person name="Haridas S."/>
            <person name="Kipfer T."/>
            <person name="LaButti K."/>
            <person name="Lindquist E."/>
            <person name="Lipzen A."/>
            <person name="Maire R."/>
            <person name="Meier B."/>
            <person name="Mihaltcheva S."/>
            <person name="Molinier V."/>
            <person name="Murat C."/>
            <person name="Poggeler S."/>
            <person name="Quandt C.A."/>
            <person name="Sperisen C."/>
            <person name="Tritt A."/>
            <person name="Tisserant E."/>
            <person name="Crous P.W."/>
            <person name="Henrissat B."/>
            <person name="Nehls U."/>
            <person name="Egli S."/>
            <person name="Spatafora J.W."/>
            <person name="Grigoriev I.V."/>
            <person name="Martin F.M."/>
        </authorList>
    </citation>
    <scope>NUCLEOTIDE SEQUENCE [LARGE SCALE GENOMIC DNA]</scope>
    <source>
        <strain evidence="2 3">CBS 207.34</strain>
    </source>
</reference>
<keyword evidence="3" id="KW-1185">Reference proteome</keyword>
<dbReference type="OrthoDB" id="2142040at2759"/>
<dbReference type="EMBL" id="KV749024">
    <property type="protein sequence ID" value="OCL11598.1"/>
    <property type="molecule type" value="Genomic_DNA"/>
</dbReference>
<dbReference type="Gene3D" id="3.40.50.410">
    <property type="entry name" value="von Willebrand factor, type A domain"/>
    <property type="match status" value="1"/>
</dbReference>
<evidence type="ECO:0000313" key="3">
    <source>
        <dbReference type="Proteomes" id="UP000250140"/>
    </source>
</evidence>
<dbReference type="PANTHER" id="PTHR34706:SF1">
    <property type="entry name" value="VWFA DOMAIN-CONTAINING PROTEIN"/>
    <property type="match status" value="1"/>
</dbReference>
<dbReference type="Proteomes" id="UP000250140">
    <property type="component" value="Unassembled WGS sequence"/>
</dbReference>
<accession>A0A8E2JW16</accession>
<dbReference type="SUPFAM" id="SSF53300">
    <property type="entry name" value="vWA-like"/>
    <property type="match status" value="1"/>
</dbReference>
<protein>
    <recommendedName>
        <fullName evidence="1">VWFA domain-containing protein</fullName>
    </recommendedName>
</protein>
<evidence type="ECO:0000259" key="1">
    <source>
        <dbReference type="PROSITE" id="PS50234"/>
    </source>
</evidence>
<dbReference type="InterPro" id="IPR002035">
    <property type="entry name" value="VWF_A"/>
</dbReference>
<feature type="domain" description="VWFA" evidence="1">
    <location>
        <begin position="127"/>
        <end position="316"/>
    </location>
</feature>
<proteinExistence type="predicted"/>
<dbReference type="PANTHER" id="PTHR34706">
    <property type="entry name" value="SLR1338 PROTEIN"/>
    <property type="match status" value="1"/>
</dbReference>
<sequence length="360" mass="40542">MSCWETQEMSGRTIVTKQSAILEYHGRPQAYAVNATHTDMIRFANEIQPGFMPIVNAFADIIKSAMYSSVALDLSVSELADATSNLQVTGMEAPAQSILDADLLIPWEPPQLSPGEEDVYAVLRDYDTVILVDDSGSMAGGLWNMASKALAQLARRAVYYDKDGIDIHFLNTIEKNRDNVQSAREVMQLFQEVRPSGSTPTYSRLHGHLMSYWRRYQKNPEIKKYNIIILTDGPPDDDAEHIQKLIIQVARKLENELAEIHQVGIQFVQLGSDPEAEQFFSYIDDHIMKDKKLDRDMVDTTRFDPQFASEDMFKKILLGAIREKYDNMAVTTPTEPPVPAPPAVELRTRSTFPRSTPGAI</sequence>